<evidence type="ECO:0000313" key="2">
    <source>
        <dbReference type="Proteomes" id="UP001595629"/>
    </source>
</evidence>
<proteinExistence type="predicted"/>
<protein>
    <recommendedName>
        <fullName evidence="3">DUF4268 domain-containing protein</fullName>
    </recommendedName>
</protein>
<dbReference type="Proteomes" id="UP001595629">
    <property type="component" value="Unassembled WGS sequence"/>
</dbReference>
<dbReference type="RefSeq" id="WP_386736036.1">
    <property type="nucleotide sequence ID" value="NZ_JBHRXI010000012.1"/>
</dbReference>
<sequence length="138" mass="15497">MNEERLIAERIAFWTAFKEAAPEIGIEPGGGWEKTIGLAIDGNVRVTLSLSQDKSSVYLVGRSDKARIWISANQDGIARRLRTTPGAASGEADKGRWFRKDNKKACFTVRRQWPEAIRWLRAQYATFSKAVQELEAGQ</sequence>
<comment type="caution">
    <text evidence="1">The sequence shown here is derived from an EMBL/GenBank/DDBJ whole genome shotgun (WGS) entry which is preliminary data.</text>
</comment>
<name>A0ABV7TIN2_9RHOB</name>
<evidence type="ECO:0000313" key="1">
    <source>
        <dbReference type="EMBL" id="MFC3614765.1"/>
    </source>
</evidence>
<keyword evidence="2" id="KW-1185">Reference proteome</keyword>
<accession>A0ABV7TIN2</accession>
<evidence type="ECO:0008006" key="3">
    <source>
        <dbReference type="Google" id="ProtNLM"/>
    </source>
</evidence>
<reference evidence="2" key="1">
    <citation type="journal article" date="2019" name="Int. J. Syst. Evol. Microbiol.">
        <title>The Global Catalogue of Microorganisms (GCM) 10K type strain sequencing project: providing services to taxonomists for standard genome sequencing and annotation.</title>
        <authorList>
            <consortium name="The Broad Institute Genomics Platform"/>
            <consortium name="The Broad Institute Genome Sequencing Center for Infectious Disease"/>
            <person name="Wu L."/>
            <person name="Ma J."/>
        </authorList>
    </citation>
    <scope>NUCLEOTIDE SEQUENCE [LARGE SCALE GENOMIC DNA]</scope>
    <source>
        <strain evidence="2">KCTC 42911</strain>
    </source>
</reference>
<dbReference type="EMBL" id="JBHRXI010000012">
    <property type="protein sequence ID" value="MFC3614765.1"/>
    <property type="molecule type" value="Genomic_DNA"/>
</dbReference>
<gene>
    <name evidence="1" type="ORF">ACFORG_13410</name>
</gene>
<organism evidence="1 2">
    <name type="scientific">Lutimaribacter marinistellae</name>
    <dbReference type="NCBI Taxonomy" id="1820329"/>
    <lineage>
        <taxon>Bacteria</taxon>
        <taxon>Pseudomonadati</taxon>
        <taxon>Pseudomonadota</taxon>
        <taxon>Alphaproteobacteria</taxon>
        <taxon>Rhodobacterales</taxon>
        <taxon>Roseobacteraceae</taxon>
        <taxon>Lutimaribacter</taxon>
    </lineage>
</organism>